<keyword evidence="12" id="KW-1185">Reference proteome</keyword>
<dbReference type="Proteomes" id="UP001497382">
    <property type="component" value="Unassembled WGS sequence"/>
</dbReference>
<dbReference type="SUPFAM" id="SSF57424">
    <property type="entry name" value="LDL receptor-like module"/>
    <property type="match status" value="5"/>
</dbReference>
<feature type="disulfide bond" evidence="10">
    <location>
        <begin position="229"/>
        <end position="247"/>
    </location>
</feature>
<name>A0AAV2C035_9ARAC</name>
<dbReference type="SMART" id="SM00192">
    <property type="entry name" value="LDLa"/>
    <property type="match status" value="6"/>
</dbReference>
<keyword evidence="7 9" id="KW-1015">Disulfide bond</keyword>
<reference evidence="11 12" key="1">
    <citation type="submission" date="2024-04" db="EMBL/GenBank/DDBJ databases">
        <authorList>
            <person name="Rising A."/>
            <person name="Reimegard J."/>
            <person name="Sonavane S."/>
            <person name="Akerstrom W."/>
            <person name="Nylinder S."/>
            <person name="Hedman E."/>
            <person name="Kallberg Y."/>
        </authorList>
    </citation>
    <scope>NUCLEOTIDE SEQUENCE [LARGE SCALE GENOMIC DNA]</scope>
</reference>
<keyword evidence="6" id="KW-0472">Membrane</keyword>
<evidence type="ECO:0008006" key="13">
    <source>
        <dbReference type="Google" id="ProtNLM"/>
    </source>
</evidence>
<dbReference type="AlphaFoldDB" id="A0AAV2C035"/>
<dbReference type="Gene3D" id="2.170.130.30">
    <property type="match status" value="1"/>
</dbReference>
<evidence type="ECO:0000256" key="2">
    <source>
        <dbReference type="ARBA" id="ARBA00004308"/>
    </source>
</evidence>
<keyword evidence="3" id="KW-0812">Transmembrane</keyword>
<protein>
    <recommendedName>
        <fullName evidence="13">Vitellogenin receptor</fullName>
    </recommendedName>
</protein>
<evidence type="ECO:0000256" key="8">
    <source>
        <dbReference type="PIRSR" id="PIRSR602157-1"/>
    </source>
</evidence>
<proteinExistence type="predicted"/>
<accession>A0AAV2C035</accession>
<evidence type="ECO:0000256" key="4">
    <source>
        <dbReference type="ARBA" id="ARBA00022737"/>
    </source>
</evidence>
<dbReference type="Pfam" id="PF01122">
    <property type="entry name" value="Cobalamin_bind"/>
    <property type="match status" value="1"/>
</dbReference>
<evidence type="ECO:0000256" key="10">
    <source>
        <dbReference type="PROSITE-ProRule" id="PRU00124"/>
    </source>
</evidence>
<feature type="disulfide bond" evidence="10">
    <location>
        <begin position="222"/>
        <end position="234"/>
    </location>
</feature>
<dbReference type="GO" id="GO:0016192">
    <property type="term" value="P:vesicle-mediated transport"/>
    <property type="evidence" value="ECO:0007669"/>
    <property type="project" value="UniProtKB-ARBA"/>
</dbReference>
<dbReference type="InterPro" id="IPR023415">
    <property type="entry name" value="LDLR_class-A_CS"/>
</dbReference>
<feature type="disulfide bond" evidence="10">
    <location>
        <begin position="50"/>
        <end position="62"/>
    </location>
</feature>
<comment type="subcellular location">
    <subcellularLocation>
        <location evidence="2">Endomembrane system</location>
    </subcellularLocation>
    <subcellularLocation>
        <location evidence="1">Membrane</location>
        <topology evidence="1">Single-pass membrane protein</topology>
    </subcellularLocation>
</comment>
<comment type="caution">
    <text evidence="11">The sequence shown here is derived from an EMBL/GenBank/DDBJ whole genome shotgun (WGS) entry which is preliminary data.</text>
</comment>
<dbReference type="Gene3D" id="4.10.400.10">
    <property type="entry name" value="Low-density Lipoprotein Receptor"/>
    <property type="match status" value="5"/>
</dbReference>
<feature type="disulfide bond" evidence="10">
    <location>
        <begin position="133"/>
        <end position="145"/>
    </location>
</feature>
<organism evidence="11 12">
    <name type="scientific">Larinioides sclopetarius</name>
    <dbReference type="NCBI Taxonomy" id="280406"/>
    <lineage>
        <taxon>Eukaryota</taxon>
        <taxon>Metazoa</taxon>
        <taxon>Ecdysozoa</taxon>
        <taxon>Arthropoda</taxon>
        <taxon>Chelicerata</taxon>
        <taxon>Arachnida</taxon>
        <taxon>Araneae</taxon>
        <taxon>Araneomorphae</taxon>
        <taxon>Entelegynae</taxon>
        <taxon>Araneoidea</taxon>
        <taxon>Araneidae</taxon>
        <taxon>Larinioides</taxon>
    </lineage>
</organism>
<dbReference type="InterPro" id="IPR002157">
    <property type="entry name" value="Cbl-bd_prot"/>
</dbReference>
<feature type="disulfide bond" evidence="10">
    <location>
        <begin position="241"/>
        <end position="256"/>
    </location>
</feature>
<dbReference type="InterPro" id="IPR036055">
    <property type="entry name" value="LDL_receptor-like_sf"/>
</dbReference>
<dbReference type="InterPro" id="IPR002172">
    <property type="entry name" value="LDrepeatLR_classA_rpt"/>
</dbReference>
<dbReference type="GO" id="GO:0015889">
    <property type="term" value="P:cobalamin transport"/>
    <property type="evidence" value="ECO:0007669"/>
    <property type="project" value="InterPro"/>
</dbReference>
<evidence type="ECO:0000256" key="5">
    <source>
        <dbReference type="ARBA" id="ARBA00022989"/>
    </source>
</evidence>
<dbReference type="PANTHER" id="PTHR24270">
    <property type="entry name" value="LOW-DENSITY LIPOPROTEIN RECEPTOR-RELATED"/>
    <property type="match status" value="1"/>
</dbReference>
<keyword evidence="8" id="KW-0170">Cobalt</keyword>
<feature type="binding site" evidence="8">
    <location>
        <position position="528"/>
    </location>
    <ligand>
        <name>cyanocob(III)alamin</name>
        <dbReference type="ChEBI" id="CHEBI:17439"/>
    </ligand>
</feature>
<dbReference type="PRINTS" id="PR00261">
    <property type="entry name" value="LDLRECEPTOR"/>
</dbReference>
<dbReference type="PROSITE" id="PS50068">
    <property type="entry name" value="LDLRA_2"/>
    <property type="match status" value="6"/>
</dbReference>
<feature type="disulfide bond" evidence="10">
    <location>
        <begin position="69"/>
        <end position="84"/>
    </location>
</feature>
<dbReference type="PROSITE" id="PS01209">
    <property type="entry name" value="LDLRA_1"/>
    <property type="match status" value="2"/>
</dbReference>
<feature type="disulfide bond" evidence="9">
    <location>
        <begin position="456"/>
        <end position="495"/>
    </location>
</feature>
<dbReference type="EMBL" id="CAXIEN010000641">
    <property type="protein sequence ID" value="CAL1301244.1"/>
    <property type="molecule type" value="Genomic_DNA"/>
</dbReference>
<sequence>MHYNHLIRREIFLCFASRREFCDDQSSDKNGSSSHLFDRRRISAFCSDYCRSLNFKCLDGGCLMRESFCDGLPWCKDGSDERYCGKEARIPCPANWVRCPSSDRCIPFSWLCDGIRDCNGRVSEERNCTLRSCSITGIKCPKGNCIHRVQLCNYIENECQDNSDQQYCGLEIRLPCPDGWVHCPGNDRCIPSYFECDGFHDCGDLIPNFGETEENNCTSRPCSITAFKCPDGKCISRIRVCDGGADCADKSDEMYCDVDPSLHCPAGYTRCPNSKRCILRQWKCDGIVDCHESPNEEMDCGNVTANRPFNTIPKRHNSAVKTTIKKVTAKSPEKVSAKTELRSWILSKRKSGPRADRWGPQVHRIAVALHLDDESTFISGNNTGEEIRYSLTLQLLQSLGKNDRMNVQDLALYIHGLLVACMDPRDFYGEDLVRKLRKRVEEGGNYTRPFLILALCNAGDAMTSKDVERVINAYNSKHRPFWTDTHALASMALACISSRSSVSVDKTTLMDMLQELKRRQLRNGTVDNFKTTAISTQALFIHDSYKKEFDLDSAMKVLIDGLKRKKTLLNTYYSLPVLNQKSLLNVTSGHCKKEPVGEEDALQKLLDVRGETMTVHYSVWMSDEINLGQTWILKVGVNSTIYDAIETVVKIDSCQNVEYNVVDGKPYVASLNGKENDPEMEIFWFIYLKNLTSDKDLKIVEESPVDTTLQPNQEIILWYKRDI</sequence>
<comment type="caution">
    <text evidence="10">Lacks conserved residue(s) required for the propagation of feature annotation.</text>
</comment>
<evidence type="ECO:0000313" key="12">
    <source>
        <dbReference type="Proteomes" id="UP001497382"/>
    </source>
</evidence>
<feature type="disulfide bond" evidence="10">
    <location>
        <begin position="57"/>
        <end position="75"/>
    </location>
</feature>
<keyword evidence="5" id="KW-1133">Transmembrane helix</keyword>
<dbReference type="Pfam" id="PF00057">
    <property type="entry name" value="Ldl_recept_a"/>
    <property type="match status" value="3"/>
</dbReference>
<dbReference type="GO" id="GO:0005886">
    <property type="term" value="C:plasma membrane"/>
    <property type="evidence" value="ECO:0007669"/>
    <property type="project" value="TreeGrafter"/>
</dbReference>
<evidence type="ECO:0000256" key="9">
    <source>
        <dbReference type="PIRSR" id="PIRSR602157-2"/>
    </source>
</evidence>
<dbReference type="CDD" id="cd00112">
    <property type="entry name" value="LDLa"/>
    <property type="match status" value="5"/>
</dbReference>
<evidence type="ECO:0000256" key="6">
    <source>
        <dbReference type="ARBA" id="ARBA00023136"/>
    </source>
</evidence>
<gene>
    <name evidence="11" type="ORF">LARSCL_LOCUS22402</name>
</gene>
<evidence type="ECO:0000313" key="11">
    <source>
        <dbReference type="EMBL" id="CAL1301244.1"/>
    </source>
</evidence>
<dbReference type="GO" id="GO:0012505">
    <property type="term" value="C:endomembrane system"/>
    <property type="evidence" value="ECO:0007669"/>
    <property type="project" value="UniProtKB-SubCell"/>
</dbReference>
<dbReference type="Gene3D" id="1.50.10.20">
    <property type="match status" value="1"/>
</dbReference>
<dbReference type="InterPro" id="IPR050685">
    <property type="entry name" value="LDLR"/>
</dbReference>
<evidence type="ECO:0000256" key="3">
    <source>
        <dbReference type="ARBA" id="ARBA00022692"/>
    </source>
</evidence>
<keyword evidence="4" id="KW-0677">Repeat</keyword>
<evidence type="ECO:0000256" key="7">
    <source>
        <dbReference type="ARBA" id="ARBA00023157"/>
    </source>
</evidence>
<dbReference type="GO" id="GO:0031419">
    <property type="term" value="F:cobalamin binding"/>
    <property type="evidence" value="ECO:0007669"/>
    <property type="project" value="InterPro"/>
</dbReference>
<evidence type="ECO:0000256" key="1">
    <source>
        <dbReference type="ARBA" id="ARBA00004167"/>
    </source>
</evidence>
<feature type="binding site" evidence="8">
    <location>
        <position position="484"/>
    </location>
    <ligand>
        <name>cyanocob(III)alamin</name>
        <dbReference type="ChEBI" id="CHEBI:17439"/>
    </ligand>
</feature>